<proteinExistence type="predicted"/>
<evidence type="ECO:0000313" key="1">
    <source>
        <dbReference type="EMBL" id="JAH29115.1"/>
    </source>
</evidence>
<sequence>MMEKESTHGIVRRKHLQLVSQSELPLKALSAGMHCS</sequence>
<name>A0A0E9RKW9_ANGAN</name>
<reference evidence="1" key="1">
    <citation type="submission" date="2014-11" db="EMBL/GenBank/DDBJ databases">
        <authorList>
            <person name="Amaro Gonzalez C."/>
        </authorList>
    </citation>
    <scope>NUCLEOTIDE SEQUENCE</scope>
</reference>
<organism evidence="1">
    <name type="scientific">Anguilla anguilla</name>
    <name type="common">European freshwater eel</name>
    <name type="synonym">Muraena anguilla</name>
    <dbReference type="NCBI Taxonomy" id="7936"/>
    <lineage>
        <taxon>Eukaryota</taxon>
        <taxon>Metazoa</taxon>
        <taxon>Chordata</taxon>
        <taxon>Craniata</taxon>
        <taxon>Vertebrata</taxon>
        <taxon>Euteleostomi</taxon>
        <taxon>Actinopterygii</taxon>
        <taxon>Neopterygii</taxon>
        <taxon>Teleostei</taxon>
        <taxon>Anguilliformes</taxon>
        <taxon>Anguillidae</taxon>
        <taxon>Anguilla</taxon>
    </lineage>
</organism>
<accession>A0A0E9RKW9</accession>
<dbReference type="AlphaFoldDB" id="A0A0E9RKW9"/>
<reference evidence="1" key="2">
    <citation type="journal article" date="2015" name="Fish Shellfish Immunol.">
        <title>Early steps in the European eel (Anguilla anguilla)-Vibrio vulnificus interaction in the gills: Role of the RtxA13 toxin.</title>
        <authorList>
            <person name="Callol A."/>
            <person name="Pajuelo D."/>
            <person name="Ebbesson L."/>
            <person name="Teles M."/>
            <person name="MacKenzie S."/>
            <person name="Amaro C."/>
        </authorList>
    </citation>
    <scope>NUCLEOTIDE SEQUENCE</scope>
</reference>
<protein>
    <submittedName>
        <fullName evidence="1">Uncharacterized protein</fullName>
    </submittedName>
</protein>
<dbReference type="EMBL" id="GBXM01079462">
    <property type="protein sequence ID" value="JAH29115.1"/>
    <property type="molecule type" value="Transcribed_RNA"/>
</dbReference>